<proteinExistence type="predicted"/>
<feature type="compositionally biased region" description="Basic and acidic residues" evidence="1">
    <location>
        <begin position="122"/>
        <end position="140"/>
    </location>
</feature>
<keyword evidence="3" id="KW-1185">Reference proteome</keyword>
<comment type="caution">
    <text evidence="2">The sequence shown here is derived from an EMBL/GenBank/DDBJ whole genome shotgun (WGS) entry which is preliminary data.</text>
</comment>
<organism evidence="2 3">
    <name type="scientific">Puccinia sorghi</name>
    <dbReference type="NCBI Taxonomy" id="27349"/>
    <lineage>
        <taxon>Eukaryota</taxon>
        <taxon>Fungi</taxon>
        <taxon>Dikarya</taxon>
        <taxon>Basidiomycota</taxon>
        <taxon>Pucciniomycotina</taxon>
        <taxon>Pucciniomycetes</taxon>
        <taxon>Pucciniales</taxon>
        <taxon>Pucciniaceae</taxon>
        <taxon>Puccinia</taxon>
    </lineage>
</organism>
<name>A0A0L6V0P7_9BASI</name>
<feature type="region of interest" description="Disordered" evidence="1">
    <location>
        <begin position="115"/>
        <end position="150"/>
    </location>
</feature>
<reference evidence="2 3" key="1">
    <citation type="submission" date="2015-08" db="EMBL/GenBank/DDBJ databases">
        <title>Next Generation Sequencing and Analysis of the Genome of Puccinia sorghi L Schw, the Causal Agent of Maize Common Rust.</title>
        <authorList>
            <person name="Rochi L."/>
            <person name="Burguener G."/>
            <person name="Darino M."/>
            <person name="Turjanski A."/>
            <person name="Kreff E."/>
            <person name="Dieguez M.J."/>
            <person name="Sacco F."/>
        </authorList>
    </citation>
    <scope>NUCLEOTIDE SEQUENCE [LARGE SCALE GENOMIC DNA]</scope>
    <source>
        <strain evidence="2 3">RO10H11247</strain>
    </source>
</reference>
<feature type="compositionally biased region" description="Low complexity" evidence="1">
    <location>
        <begin position="141"/>
        <end position="150"/>
    </location>
</feature>
<dbReference type="OrthoDB" id="2506975at2759"/>
<accession>A0A0L6V0P7</accession>
<gene>
    <name evidence="2" type="ORF">VP01_2973g3</name>
</gene>
<dbReference type="AlphaFoldDB" id="A0A0L6V0P7"/>
<dbReference type="EMBL" id="LAVV01007916">
    <property type="protein sequence ID" value="KNZ54338.1"/>
    <property type="molecule type" value="Genomic_DNA"/>
</dbReference>
<evidence type="ECO:0000313" key="2">
    <source>
        <dbReference type="EMBL" id="KNZ54338.1"/>
    </source>
</evidence>
<protein>
    <submittedName>
        <fullName evidence="2">Uncharacterized protein</fullName>
    </submittedName>
</protein>
<sequence>MRDGPLTYNKLFLSRSAHSSVPLTLCGQIRCGLPDIGGLAANCFMSTHNESQLSLAEALDYDQYNSPSTEHPHLHLMDLLCDPEASKVDELKLSIPVPNFLIDPQDGQFTPYLERSPVSTPDQEHDQPMYFNHHADHHSPDSSSGSALSPLRSRATSIVLKKLMETQAQMLLDISAAWKKKYPMDECDPAQSIVANDDSSSSTNRQPPVLLHANPIHLSVDRTPPPPRKIRSMTHLSDHSLSNVLDHLSLKDLPTHPAVADVESWKRDALESKIKHDATRTWILCLPQSSDEFQDPCQSLPSAAIDHCSP</sequence>
<evidence type="ECO:0000313" key="3">
    <source>
        <dbReference type="Proteomes" id="UP000037035"/>
    </source>
</evidence>
<dbReference type="Proteomes" id="UP000037035">
    <property type="component" value="Unassembled WGS sequence"/>
</dbReference>
<evidence type="ECO:0000256" key="1">
    <source>
        <dbReference type="SAM" id="MobiDB-lite"/>
    </source>
</evidence>
<dbReference type="VEuPathDB" id="FungiDB:VP01_2973g3"/>